<sequence>MSVFIKFAVIGAGGVGGTVVDELLKKYSSVAILTRAFKARGATLYQVSYDDEATVTKALCGSDVVVNTVAAYFIKEQRVIISAVKVAGIQLFVPSEYGVRVTKGPNVIKRQVQDLLTQHQIPFIIFYTGIFAELLSTFLDYHYDEGYMNVMGKGETAFSITARTDVGRFVAHVLATAPRNKLEGAKIPFEAERLSALQIRDLAEKKLDKMIEVCLIDYEENKKKFDTGYPAFLTTLFEDGRGAVGTEQEVQQSVAEFFPDWKPVKYESFI</sequence>
<evidence type="ECO:0000256" key="1">
    <source>
        <dbReference type="ARBA" id="ARBA00022857"/>
    </source>
</evidence>
<dbReference type="InterPro" id="IPR051609">
    <property type="entry name" value="NmrA/Isoflavone_reductase-like"/>
</dbReference>
<dbReference type="AlphaFoldDB" id="A0A225W516"/>
<evidence type="ECO:0000313" key="4">
    <source>
        <dbReference type="EMBL" id="OWZ12645.1"/>
    </source>
</evidence>
<dbReference type="EMBL" id="NBNE01001790">
    <property type="protein sequence ID" value="OWZ12645.1"/>
    <property type="molecule type" value="Genomic_DNA"/>
</dbReference>
<reference evidence="5" key="1">
    <citation type="submission" date="2017-03" db="EMBL/GenBank/DDBJ databases">
        <title>Phytopthora megakarya and P. palmivora, two closely related causual agents of cacao black pod achieved similar genome size and gene model numbers by different mechanisms.</title>
        <authorList>
            <person name="Ali S."/>
            <person name="Shao J."/>
            <person name="Larry D.J."/>
            <person name="Kronmiller B."/>
            <person name="Shen D."/>
            <person name="Strem M.D."/>
            <person name="Melnick R.L."/>
            <person name="Guiltinan M.J."/>
            <person name="Tyler B.M."/>
            <person name="Meinhardt L.W."/>
            <person name="Bailey B.A."/>
        </authorList>
    </citation>
    <scope>NUCLEOTIDE SEQUENCE [LARGE SCALE GENOMIC DNA]</scope>
    <source>
        <strain evidence="5">zdho120</strain>
    </source>
</reference>
<evidence type="ECO:0000256" key="2">
    <source>
        <dbReference type="ARBA" id="ARBA00023002"/>
    </source>
</evidence>
<dbReference type="SUPFAM" id="SSF51735">
    <property type="entry name" value="NAD(P)-binding Rossmann-fold domains"/>
    <property type="match status" value="1"/>
</dbReference>
<dbReference type="InterPro" id="IPR008030">
    <property type="entry name" value="NmrA-like"/>
</dbReference>
<keyword evidence="5" id="KW-1185">Reference proteome</keyword>
<dbReference type="Pfam" id="PF05368">
    <property type="entry name" value="NmrA"/>
    <property type="match status" value="1"/>
</dbReference>
<dbReference type="Proteomes" id="UP000198211">
    <property type="component" value="Unassembled WGS sequence"/>
</dbReference>
<dbReference type="GO" id="GO:0016491">
    <property type="term" value="F:oxidoreductase activity"/>
    <property type="evidence" value="ECO:0007669"/>
    <property type="project" value="UniProtKB-KW"/>
</dbReference>
<dbReference type="Gene3D" id="3.90.25.10">
    <property type="entry name" value="UDP-galactose 4-epimerase, domain 1"/>
    <property type="match status" value="1"/>
</dbReference>
<dbReference type="OrthoDB" id="102892at2759"/>
<feature type="domain" description="NmrA-like" evidence="3">
    <location>
        <begin position="8"/>
        <end position="264"/>
    </location>
</feature>
<name>A0A225W516_9STRA</name>
<accession>A0A225W516</accession>
<organism evidence="4 5">
    <name type="scientific">Phytophthora megakarya</name>
    <dbReference type="NCBI Taxonomy" id="4795"/>
    <lineage>
        <taxon>Eukaryota</taxon>
        <taxon>Sar</taxon>
        <taxon>Stramenopiles</taxon>
        <taxon>Oomycota</taxon>
        <taxon>Peronosporomycetes</taxon>
        <taxon>Peronosporales</taxon>
        <taxon>Peronosporaceae</taxon>
        <taxon>Phytophthora</taxon>
    </lineage>
</organism>
<gene>
    <name evidence="4" type="ORF">PHMEG_00014158</name>
</gene>
<proteinExistence type="predicted"/>
<dbReference type="InterPro" id="IPR036291">
    <property type="entry name" value="NAD(P)-bd_dom_sf"/>
</dbReference>
<dbReference type="PANTHER" id="PTHR47706:SF9">
    <property type="entry name" value="NMRA-LIKE DOMAIN-CONTAINING PROTEIN-RELATED"/>
    <property type="match status" value="1"/>
</dbReference>
<evidence type="ECO:0000259" key="3">
    <source>
        <dbReference type="Pfam" id="PF05368"/>
    </source>
</evidence>
<keyword evidence="1" id="KW-0521">NADP</keyword>
<keyword evidence="2" id="KW-0560">Oxidoreductase</keyword>
<dbReference type="Gene3D" id="3.40.50.720">
    <property type="entry name" value="NAD(P)-binding Rossmann-like Domain"/>
    <property type="match status" value="1"/>
</dbReference>
<protein>
    <recommendedName>
        <fullName evidence="3">NmrA-like domain-containing protein</fullName>
    </recommendedName>
</protein>
<dbReference type="STRING" id="4795.A0A225W516"/>
<evidence type="ECO:0000313" key="5">
    <source>
        <dbReference type="Proteomes" id="UP000198211"/>
    </source>
</evidence>
<comment type="caution">
    <text evidence="4">The sequence shown here is derived from an EMBL/GenBank/DDBJ whole genome shotgun (WGS) entry which is preliminary data.</text>
</comment>
<dbReference type="PANTHER" id="PTHR47706">
    <property type="entry name" value="NMRA-LIKE FAMILY PROTEIN"/>
    <property type="match status" value="1"/>
</dbReference>